<proteinExistence type="predicted"/>
<evidence type="ECO:0000313" key="1">
    <source>
        <dbReference type="EMBL" id="KAF0255741.1"/>
    </source>
</evidence>
<comment type="caution">
    <text evidence="1">The sequence shown here is derived from an EMBL/GenBank/DDBJ whole genome shotgun (WGS) entry which is preliminary data.</text>
</comment>
<accession>A0A7V8EJ43</accession>
<dbReference type="AlphaFoldDB" id="A0A7V8EJ43"/>
<sequence>MSDTQQVVDRQIQATINATQPNLMQLLAVTVPAVAAFIFGSTHCSNEQRFPPASRWALLYCLSSLQTIRSITRIA</sequence>
<evidence type="ECO:0000313" key="2">
    <source>
        <dbReference type="Proteomes" id="UP000442695"/>
    </source>
</evidence>
<dbReference type="Proteomes" id="UP000442695">
    <property type="component" value="Unassembled WGS sequence"/>
</dbReference>
<organism evidence="1 2">
    <name type="scientific">Pseudomonas putida</name>
    <name type="common">Arthrobacter siderocapsulatus</name>
    <dbReference type="NCBI Taxonomy" id="303"/>
    <lineage>
        <taxon>Bacteria</taxon>
        <taxon>Pseudomonadati</taxon>
        <taxon>Pseudomonadota</taxon>
        <taxon>Gammaproteobacteria</taxon>
        <taxon>Pseudomonadales</taxon>
        <taxon>Pseudomonadaceae</taxon>
        <taxon>Pseudomonas</taxon>
    </lineage>
</organism>
<gene>
    <name evidence="1" type="ORF">GN299_06530</name>
</gene>
<dbReference type="RefSeq" id="WP_156858635.1">
    <property type="nucleotide sequence ID" value="NZ_WOWR01000005.1"/>
</dbReference>
<reference evidence="1 2" key="1">
    <citation type="submission" date="2019-12" db="EMBL/GenBank/DDBJ databases">
        <authorList>
            <person name="Woiski C."/>
        </authorList>
    </citation>
    <scope>NUCLEOTIDE SEQUENCE [LARGE SCALE GENOMIC DNA]</scope>
    <source>
        <strain evidence="1 2">BOE100</strain>
    </source>
</reference>
<name>A0A7V8EJ43_PSEPU</name>
<dbReference type="EMBL" id="WOWR01000005">
    <property type="protein sequence ID" value="KAF0255741.1"/>
    <property type="molecule type" value="Genomic_DNA"/>
</dbReference>
<protein>
    <submittedName>
        <fullName evidence="1">Uncharacterized protein</fullName>
    </submittedName>
</protein>